<keyword evidence="5 6" id="KW-0472">Membrane</keyword>
<dbReference type="InterPro" id="IPR015414">
    <property type="entry name" value="TMEM64"/>
</dbReference>
<organism evidence="8 9">
    <name type="scientific">Paenibacillus mucilaginosus 3016</name>
    <dbReference type="NCBI Taxonomy" id="1116391"/>
    <lineage>
        <taxon>Bacteria</taxon>
        <taxon>Bacillati</taxon>
        <taxon>Bacillota</taxon>
        <taxon>Bacilli</taxon>
        <taxon>Bacillales</taxon>
        <taxon>Paenibacillaceae</taxon>
        <taxon>Paenibacillus</taxon>
    </lineage>
</organism>
<dbReference type="STRING" id="1116391.PM3016_5286"/>
<keyword evidence="4 6" id="KW-1133">Transmembrane helix</keyword>
<feature type="transmembrane region" description="Helical" evidence="6">
    <location>
        <begin position="16"/>
        <end position="41"/>
    </location>
</feature>
<dbReference type="GO" id="GO:0005886">
    <property type="term" value="C:plasma membrane"/>
    <property type="evidence" value="ECO:0007669"/>
    <property type="project" value="UniProtKB-SubCell"/>
</dbReference>
<evidence type="ECO:0000313" key="9">
    <source>
        <dbReference type="Proteomes" id="UP000007523"/>
    </source>
</evidence>
<dbReference type="RefSeq" id="WP_014371490.1">
    <property type="nucleotide sequence ID" value="NC_016935.1"/>
</dbReference>
<reference evidence="8 9" key="1">
    <citation type="journal article" date="2012" name="J. Bacteriol.">
        <title>Complete Genome Sequence of Paenibacillus mucilaginosus 3016, a Bacterium Functional as Microbial Fertilizer.</title>
        <authorList>
            <person name="Ma M."/>
            <person name="Wang Z."/>
            <person name="Li L."/>
            <person name="Jiang X."/>
            <person name="Guan D."/>
            <person name="Cao F."/>
            <person name="Chen H."/>
            <person name="Wang X."/>
            <person name="Shen D."/>
            <person name="Du B."/>
            <person name="Li J."/>
        </authorList>
    </citation>
    <scope>NUCLEOTIDE SEQUENCE [LARGE SCALE GENOMIC DNA]</scope>
    <source>
        <strain evidence="8 9">3016</strain>
    </source>
</reference>
<evidence type="ECO:0000259" key="7">
    <source>
        <dbReference type="Pfam" id="PF09335"/>
    </source>
</evidence>
<evidence type="ECO:0000313" key="8">
    <source>
        <dbReference type="EMBL" id="AFC31993.1"/>
    </source>
</evidence>
<dbReference type="HOGENOM" id="CLU_038944_8_3_9"/>
<comment type="subcellular location">
    <subcellularLocation>
        <location evidence="1 6">Cell membrane</location>
        <topology evidence="1 6">Multi-pass membrane protein</topology>
    </subcellularLocation>
</comment>
<dbReference type="KEGG" id="pmq:PM3016_5286"/>
<comment type="similarity">
    <text evidence="6">Belongs to the TVP38/TMEM64 family.</text>
</comment>
<evidence type="ECO:0000256" key="2">
    <source>
        <dbReference type="ARBA" id="ARBA00022475"/>
    </source>
</evidence>
<keyword evidence="2 6" id="KW-1003">Cell membrane</keyword>
<name>H6NR00_9BACL</name>
<accession>H6NR00</accession>
<keyword evidence="9" id="KW-1185">Reference proteome</keyword>
<feature type="domain" description="VTT" evidence="7">
    <location>
        <begin position="37"/>
        <end position="155"/>
    </location>
</feature>
<comment type="caution">
    <text evidence="6">Lacks conserved residue(s) required for the propagation of feature annotation.</text>
</comment>
<dbReference type="AlphaFoldDB" id="H6NR00"/>
<feature type="transmembrane region" description="Helical" evidence="6">
    <location>
        <begin position="167"/>
        <end position="184"/>
    </location>
</feature>
<evidence type="ECO:0000256" key="6">
    <source>
        <dbReference type="RuleBase" id="RU366058"/>
    </source>
</evidence>
<keyword evidence="3 6" id="KW-0812">Transmembrane</keyword>
<evidence type="ECO:0000256" key="3">
    <source>
        <dbReference type="ARBA" id="ARBA00022692"/>
    </source>
</evidence>
<dbReference type="PANTHER" id="PTHR12677:SF59">
    <property type="entry name" value="GOLGI APPARATUS MEMBRANE PROTEIN TVP38-RELATED"/>
    <property type="match status" value="1"/>
</dbReference>
<dbReference type="Proteomes" id="UP000007523">
    <property type="component" value="Chromosome"/>
</dbReference>
<dbReference type="PANTHER" id="PTHR12677">
    <property type="entry name" value="GOLGI APPARATUS MEMBRANE PROTEIN TVP38-RELATED"/>
    <property type="match status" value="1"/>
</dbReference>
<feature type="transmembrane region" description="Helical" evidence="6">
    <location>
        <begin position="47"/>
        <end position="72"/>
    </location>
</feature>
<evidence type="ECO:0000256" key="5">
    <source>
        <dbReference type="ARBA" id="ARBA00023136"/>
    </source>
</evidence>
<dbReference type="Pfam" id="PF09335">
    <property type="entry name" value="VTT_dom"/>
    <property type="match status" value="1"/>
</dbReference>
<protein>
    <recommendedName>
        <fullName evidence="6">TVP38/TMEM64 family membrane protein</fullName>
    </recommendedName>
</protein>
<proteinExistence type="inferred from homology"/>
<gene>
    <name evidence="8" type="ORF">PM3016_5286</name>
</gene>
<dbReference type="EMBL" id="CP003235">
    <property type="protein sequence ID" value="AFC31993.1"/>
    <property type="molecule type" value="Genomic_DNA"/>
</dbReference>
<evidence type="ECO:0000256" key="1">
    <source>
        <dbReference type="ARBA" id="ARBA00004651"/>
    </source>
</evidence>
<dbReference type="InterPro" id="IPR032816">
    <property type="entry name" value="VTT_dom"/>
</dbReference>
<evidence type="ECO:0000256" key="4">
    <source>
        <dbReference type="ARBA" id="ARBA00022989"/>
    </source>
</evidence>
<sequence length="194" mass="21394">MGEWDIQHLSDTLRSLGLIGQVFGALLILLQTIVPFVPFVVVAGANVLLFGFWLGFLVNYVFACLGAILAFYGTRSFGREWAQARLSKHRIAGRFNEKLGKHGLLYITLSRVTPVLPSFGINMAAAVMNVRSRDFILGTLIGKSPMILLESLIGHDLLHFTQYKGRLLVLLAVFGLLLAAGSYLNKRWTNSGTD</sequence>